<accession>F0EHW8</accession>
<sequence>MPLKKETTALHHSIVPTFSKILTMIEDHSKADHRCQTQGLIGGSFARMKRITPETFPCAISAPHKFYPAFFQIYLVLWYTGDSLISEGFLL</sequence>
<proteinExistence type="predicted"/>
<evidence type="ECO:0000313" key="2">
    <source>
        <dbReference type="Proteomes" id="UP000004835"/>
    </source>
</evidence>
<dbReference type="AlphaFoldDB" id="F0EHW8"/>
<dbReference type="HOGENOM" id="CLU_187509_0_0_9"/>
<protein>
    <submittedName>
        <fullName evidence="1">Uncharacterized protein</fullName>
    </submittedName>
</protein>
<evidence type="ECO:0000313" key="1">
    <source>
        <dbReference type="EMBL" id="EGC70276.1"/>
    </source>
</evidence>
<reference evidence="1 2" key="1">
    <citation type="submission" date="2011-01" db="EMBL/GenBank/DDBJ databases">
        <authorList>
            <person name="Muzny D."/>
            <person name="Qin X."/>
            <person name="Deng J."/>
            <person name="Jiang H."/>
            <person name="Liu Y."/>
            <person name="Qu J."/>
            <person name="Song X.-Z."/>
            <person name="Zhang L."/>
            <person name="Thornton R."/>
            <person name="Coyle M."/>
            <person name="Francisco L."/>
            <person name="Jackson L."/>
            <person name="Javaid M."/>
            <person name="Korchina V."/>
            <person name="Kovar C."/>
            <person name="Mata R."/>
            <person name="Mathew T."/>
            <person name="Ngo R."/>
            <person name="Nguyen L."/>
            <person name="Nguyen N."/>
            <person name="Okwuonu G."/>
            <person name="Ongeri F."/>
            <person name="Pham C."/>
            <person name="Simmons D."/>
            <person name="Wilczek-Boney K."/>
            <person name="Hale W."/>
            <person name="Jakkamsetti A."/>
            <person name="Pham P."/>
            <person name="Ruth R."/>
            <person name="San Lucas F."/>
            <person name="Warren J."/>
            <person name="Zhang J."/>
            <person name="Zhao Z."/>
            <person name="Zhou C."/>
            <person name="Zhu D."/>
            <person name="Lee S."/>
            <person name="Bess C."/>
            <person name="Blankenburg K."/>
            <person name="Forbes L."/>
            <person name="Fu Q."/>
            <person name="Gubbala S."/>
            <person name="Hirani K."/>
            <person name="Jayaseelan J.C."/>
            <person name="Lara F."/>
            <person name="Munidasa M."/>
            <person name="Palculict T."/>
            <person name="Patil S."/>
            <person name="Pu L.-L."/>
            <person name="Saada N."/>
            <person name="Tang L."/>
            <person name="Weissenberger G."/>
            <person name="Zhu Y."/>
            <person name="Hemphill L."/>
            <person name="Shang Y."/>
            <person name="Youmans B."/>
            <person name="Ayvaz T."/>
            <person name="Ross M."/>
            <person name="Santibanez J."/>
            <person name="Aqrawi P."/>
            <person name="Gross S."/>
            <person name="Joshi V."/>
            <person name="Fowler G."/>
            <person name="Nazareth L."/>
            <person name="Reid J."/>
            <person name="Worley K."/>
            <person name="Petrosino J."/>
            <person name="Highlander S."/>
            <person name="Gibbs R."/>
        </authorList>
    </citation>
    <scope>NUCLEOTIDE SEQUENCE [LARGE SCALE GENOMIC DNA]</scope>
    <source>
        <strain evidence="1 2">ATCC 12755</strain>
    </source>
</reference>
<organism evidence="1 2">
    <name type="scientific">Enterococcus casseliflavus ATCC 12755</name>
    <dbReference type="NCBI Taxonomy" id="888066"/>
    <lineage>
        <taxon>Bacteria</taxon>
        <taxon>Bacillati</taxon>
        <taxon>Bacillota</taxon>
        <taxon>Bacilli</taxon>
        <taxon>Lactobacillales</taxon>
        <taxon>Enterococcaceae</taxon>
        <taxon>Enterococcus</taxon>
    </lineage>
</organism>
<dbReference type="Proteomes" id="UP000004835">
    <property type="component" value="Unassembled WGS sequence"/>
</dbReference>
<comment type="caution">
    <text evidence="1">The sequence shown here is derived from an EMBL/GenBank/DDBJ whole genome shotgun (WGS) entry which is preliminary data.</text>
</comment>
<name>F0EHW8_ENTCA</name>
<gene>
    <name evidence="1" type="ORF">HMPREF9087_1010</name>
</gene>
<dbReference type="EMBL" id="AEWT01000009">
    <property type="protein sequence ID" value="EGC70276.1"/>
    <property type="molecule type" value="Genomic_DNA"/>
</dbReference>